<protein>
    <submittedName>
        <fullName evidence="2">Ribonuclease H protein</fullName>
    </submittedName>
</protein>
<reference evidence="2 3" key="1">
    <citation type="journal article" date="2018" name="Front. Plant Sci.">
        <title>Red Clover (Trifolium pratense) and Zigzag Clover (T. medium) - A Picture of Genomic Similarities and Differences.</title>
        <authorList>
            <person name="Dluhosova J."/>
            <person name="Istvanek J."/>
            <person name="Nedelnik J."/>
            <person name="Repkova J."/>
        </authorList>
    </citation>
    <scope>NUCLEOTIDE SEQUENCE [LARGE SCALE GENOMIC DNA]</scope>
    <source>
        <strain evidence="3">cv. 10/8</strain>
        <tissue evidence="2">Leaf</tissue>
    </source>
</reference>
<dbReference type="AlphaFoldDB" id="A0A392NZN1"/>
<accession>A0A392NZN1</accession>
<dbReference type="PANTHER" id="PTHR33116:SF78">
    <property type="entry name" value="OS12G0587133 PROTEIN"/>
    <property type="match status" value="1"/>
</dbReference>
<evidence type="ECO:0000313" key="3">
    <source>
        <dbReference type="Proteomes" id="UP000265520"/>
    </source>
</evidence>
<keyword evidence="3" id="KW-1185">Reference proteome</keyword>
<dbReference type="Proteomes" id="UP000265520">
    <property type="component" value="Unassembled WGS sequence"/>
</dbReference>
<dbReference type="EMBL" id="LXQA010058026">
    <property type="protein sequence ID" value="MCI05237.1"/>
    <property type="molecule type" value="Genomic_DNA"/>
</dbReference>
<evidence type="ECO:0000313" key="2">
    <source>
        <dbReference type="EMBL" id="MCI05237.1"/>
    </source>
</evidence>
<keyword evidence="1" id="KW-0812">Transmembrane</keyword>
<evidence type="ECO:0000256" key="1">
    <source>
        <dbReference type="SAM" id="Phobius"/>
    </source>
</evidence>
<sequence>VAASFDAKSSYVNKLKKWNDLYGEGGSRKKEEQLNVIRRRLGSWGNKYVSLGGRIVLINAVLNAIPIFYLSFMKMPVKVRREVVKIQRKFLWGGLSNRIKTCWVKWEDICRPKNEAGLGLRDLRLVNISLLAKWRWKLLSHDQEVWKSIVTAKYGWDIIGKRELGNLDVPRTASLWWRDLCLLDAENGWFRLAVGKKVGCGHSTSFWNEVWTGGQSLRQRFP</sequence>
<dbReference type="PANTHER" id="PTHR33116">
    <property type="entry name" value="REVERSE TRANSCRIPTASE ZINC-BINDING DOMAIN-CONTAINING PROTEIN-RELATED-RELATED"/>
    <property type="match status" value="1"/>
</dbReference>
<feature type="transmembrane region" description="Helical" evidence="1">
    <location>
        <begin position="51"/>
        <end position="72"/>
    </location>
</feature>
<proteinExistence type="predicted"/>
<feature type="non-terminal residue" evidence="2">
    <location>
        <position position="1"/>
    </location>
</feature>
<organism evidence="2 3">
    <name type="scientific">Trifolium medium</name>
    <dbReference type="NCBI Taxonomy" id="97028"/>
    <lineage>
        <taxon>Eukaryota</taxon>
        <taxon>Viridiplantae</taxon>
        <taxon>Streptophyta</taxon>
        <taxon>Embryophyta</taxon>
        <taxon>Tracheophyta</taxon>
        <taxon>Spermatophyta</taxon>
        <taxon>Magnoliopsida</taxon>
        <taxon>eudicotyledons</taxon>
        <taxon>Gunneridae</taxon>
        <taxon>Pentapetalae</taxon>
        <taxon>rosids</taxon>
        <taxon>fabids</taxon>
        <taxon>Fabales</taxon>
        <taxon>Fabaceae</taxon>
        <taxon>Papilionoideae</taxon>
        <taxon>50 kb inversion clade</taxon>
        <taxon>NPAAA clade</taxon>
        <taxon>Hologalegina</taxon>
        <taxon>IRL clade</taxon>
        <taxon>Trifolieae</taxon>
        <taxon>Trifolium</taxon>
    </lineage>
</organism>
<gene>
    <name evidence="2" type="ORF">A2U01_0026287</name>
</gene>
<comment type="caution">
    <text evidence="2">The sequence shown here is derived from an EMBL/GenBank/DDBJ whole genome shotgun (WGS) entry which is preliminary data.</text>
</comment>
<keyword evidence="1" id="KW-1133">Transmembrane helix</keyword>
<keyword evidence="1" id="KW-0472">Membrane</keyword>
<feature type="non-terminal residue" evidence="2">
    <location>
        <position position="222"/>
    </location>
</feature>
<name>A0A392NZN1_9FABA</name>